<evidence type="ECO:0000256" key="7">
    <source>
        <dbReference type="ARBA" id="ARBA00073092"/>
    </source>
</evidence>
<accession>A0ABD3L859</accession>
<dbReference type="PRINTS" id="PR00837">
    <property type="entry name" value="V5TPXLIKE"/>
</dbReference>
<evidence type="ECO:0000256" key="6">
    <source>
        <dbReference type="ARBA" id="ARBA00023265"/>
    </source>
</evidence>
<gene>
    <name evidence="10" type="ORF">ACJRO7_015106</name>
</gene>
<dbReference type="InterPro" id="IPR014044">
    <property type="entry name" value="CAP_dom"/>
</dbReference>
<dbReference type="InterPro" id="IPR035940">
    <property type="entry name" value="CAP_sf"/>
</dbReference>
<feature type="domain" description="SCP" evidence="9">
    <location>
        <begin position="31"/>
        <end position="164"/>
    </location>
</feature>
<sequence length="168" mass="18687">MNSHQGTALILTLLLLASTCLALPRKPSGPSLAAQFLAPHNAARAAIRMPPLTWDSRLATYAGWWATQRRQDCDLRHSNGPYGENIFWGSGTGWNPGQAVAAWASERRWYDYRSNACAEGQMCGHYTQIVWRSTRRVGCAVVVCFKDGGTFMVCEYDPPGNYIGERPY</sequence>
<dbReference type="AlphaFoldDB" id="A0ABD3L859"/>
<evidence type="ECO:0000259" key="9">
    <source>
        <dbReference type="SMART" id="SM00198"/>
    </source>
</evidence>
<evidence type="ECO:0000256" key="1">
    <source>
        <dbReference type="ARBA" id="ARBA00003143"/>
    </source>
</evidence>
<reference evidence="10 11" key="1">
    <citation type="submission" date="2024-11" db="EMBL/GenBank/DDBJ databases">
        <title>Chromosome-level genome assembly of Eucalyptus globulus Labill. provides insights into its genome evolution.</title>
        <authorList>
            <person name="Li X."/>
        </authorList>
    </citation>
    <scope>NUCLEOTIDE SEQUENCE [LARGE SCALE GENOMIC DNA]</scope>
    <source>
        <strain evidence="10">CL2024</strain>
        <tissue evidence="10">Fresh tender leaves</tissue>
    </source>
</reference>
<keyword evidence="3 8" id="KW-0732">Signal</keyword>
<evidence type="ECO:0000256" key="5">
    <source>
        <dbReference type="ARBA" id="ARBA00023157"/>
    </source>
</evidence>
<evidence type="ECO:0000256" key="8">
    <source>
        <dbReference type="SAM" id="SignalP"/>
    </source>
</evidence>
<evidence type="ECO:0000313" key="11">
    <source>
        <dbReference type="Proteomes" id="UP001634007"/>
    </source>
</evidence>
<name>A0ABD3L859_EUCGL</name>
<dbReference type="PROSITE" id="PS01009">
    <property type="entry name" value="CRISP_1"/>
    <property type="match status" value="1"/>
</dbReference>
<proteinExistence type="inferred from homology"/>
<keyword evidence="6" id="KW-0568">Pathogenesis-related protein</keyword>
<comment type="function">
    <text evidence="1">Probably involved in the defense reaction of plants against pathogens.</text>
</comment>
<feature type="chain" id="PRO_5044742335" description="Pathogenesis-related protein 1" evidence="8">
    <location>
        <begin position="23"/>
        <end position="168"/>
    </location>
</feature>
<evidence type="ECO:0000256" key="2">
    <source>
        <dbReference type="ARBA" id="ARBA00009923"/>
    </source>
</evidence>
<protein>
    <recommendedName>
        <fullName evidence="7">Pathogenesis-related protein 1</fullName>
    </recommendedName>
</protein>
<feature type="signal peptide" evidence="8">
    <location>
        <begin position="1"/>
        <end position="22"/>
    </location>
</feature>
<evidence type="ECO:0000256" key="3">
    <source>
        <dbReference type="ARBA" id="ARBA00022729"/>
    </source>
</evidence>
<dbReference type="SMART" id="SM00198">
    <property type="entry name" value="SCP"/>
    <property type="match status" value="1"/>
</dbReference>
<keyword evidence="4" id="KW-0611">Plant defense</keyword>
<dbReference type="Gene3D" id="3.40.33.10">
    <property type="entry name" value="CAP"/>
    <property type="match status" value="1"/>
</dbReference>
<organism evidence="10 11">
    <name type="scientific">Eucalyptus globulus</name>
    <name type="common">Tasmanian blue gum</name>
    <dbReference type="NCBI Taxonomy" id="34317"/>
    <lineage>
        <taxon>Eukaryota</taxon>
        <taxon>Viridiplantae</taxon>
        <taxon>Streptophyta</taxon>
        <taxon>Embryophyta</taxon>
        <taxon>Tracheophyta</taxon>
        <taxon>Spermatophyta</taxon>
        <taxon>Magnoliopsida</taxon>
        <taxon>eudicotyledons</taxon>
        <taxon>Gunneridae</taxon>
        <taxon>Pentapetalae</taxon>
        <taxon>rosids</taxon>
        <taxon>malvids</taxon>
        <taxon>Myrtales</taxon>
        <taxon>Myrtaceae</taxon>
        <taxon>Myrtoideae</taxon>
        <taxon>Eucalypteae</taxon>
        <taxon>Eucalyptus</taxon>
    </lineage>
</organism>
<dbReference type="GO" id="GO:0098542">
    <property type="term" value="P:defense response to other organism"/>
    <property type="evidence" value="ECO:0007669"/>
    <property type="project" value="UniProtKB-ARBA"/>
</dbReference>
<evidence type="ECO:0000313" key="10">
    <source>
        <dbReference type="EMBL" id="KAL3746096.1"/>
    </source>
</evidence>
<dbReference type="Proteomes" id="UP001634007">
    <property type="component" value="Unassembled WGS sequence"/>
</dbReference>
<keyword evidence="5" id="KW-1015">Disulfide bond</keyword>
<dbReference type="InterPro" id="IPR018244">
    <property type="entry name" value="Allrgn_V5/Tpx1_CS"/>
</dbReference>
<dbReference type="FunFam" id="3.40.33.10:FF:000006">
    <property type="entry name" value="Putative pathogenesis-related protein 1"/>
    <property type="match status" value="1"/>
</dbReference>
<dbReference type="PANTHER" id="PTHR10334">
    <property type="entry name" value="CYSTEINE-RICH SECRETORY PROTEIN-RELATED"/>
    <property type="match status" value="1"/>
</dbReference>
<keyword evidence="11" id="KW-1185">Reference proteome</keyword>
<dbReference type="CDD" id="cd05381">
    <property type="entry name" value="CAP_PR-1"/>
    <property type="match status" value="1"/>
</dbReference>
<dbReference type="InterPro" id="IPR001283">
    <property type="entry name" value="CRISP-related"/>
</dbReference>
<comment type="caution">
    <text evidence="10">The sequence shown here is derived from an EMBL/GenBank/DDBJ whole genome shotgun (WGS) entry which is preliminary data.</text>
</comment>
<evidence type="ECO:0000256" key="4">
    <source>
        <dbReference type="ARBA" id="ARBA00022821"/>
    </source>
</evidence>
<dbReference type="InterPro" id="IPR002413">
    <property type="entry name" value="V5_allergen-like"/>
</dbReference>
<dbReference type="EMBL" id="JBJKBG010000003">
    <property type="protein sequence ID" value="KAL3746096.1"/>
    <property type="molecule type" value="Genomic_DNA"/>
</dbReference>
<dbReference type="Pfam" id="PF00188">
    <property type="entry name" value="CAP"/>
    <property type="match status" value="1"/>
</dbReference>
<dbReference type="SUPFAM" id="SSF55797">
    <property type="entry name" value="PR-1-like"/>
    <property type="match status" value="1"/>
</dbReference>
<comment type="similarity">
    <text evidence="2">Belongs to the CRISP family.</text>
</comment>
<dbReference type="PRINTS" id="PR00838">
    <property type="entry name" value="V5ALLERGEN"/>
</dbReference>